<feature type="domain" description="Glycosyltransferase 2-like" evidence="4">
    <location>
        <begin position="11"/>
        <end position="181"/>
    </location>
</feature>
<evidence type="ECO:0000256" key="3">
    <source>
        <dbReference type="ARBA" id="ARBA00022679"/>
    </source>
</evidence>
<keyword evidence="6" id="KW-1185">Reference proteome</keyword>
<evidence type="ECO:0000256" key="2">
    <source>
        <dbReference type="ARBA" id="ARBA00022676"/>
    </source>
</evidence>
<dbReference type="OrthoDB" id="46222at2157"/>
<dbReference type="RefSeq" id="WP_006432841.1">
    <property type="nucleotide sequence ID" value="NZ_AOID01000060.1"/>
</dbReference>
<gene>
    <name evidence="5" type="ORF">C489_18731</name>
</gene>
<dbReference type="PANTHER" id="PTHR43179">
    <property type="entry name" value="RHAMNOSYLTRANSFERASE WBBL"/>
    <property type="match status" value="1"/>
</dbReference>
<sequence>MTSSNETVVAVILNWNNYDDTSSCIECLLSIGYAELDILVVDNGSTDKSDQKIESEYPMVTVSRTNKNLGFAGGMNAGIQIALQQDPAYIWLLNNDVVIKDSKILDKLTSKLDNNITIGAVSPLIKSYPKTNDIWFWKGYIDWNSGKAHHQNPPIINQKEISNEYLPICCALFPSEIFEEVGLLPEIYFLYYEDVDYCTRIRNNEYKLITDTDSVVYHKRGGSTGDRHSRTSTYYNTRNQLLFIQEFKDRISPLYPLWYMKDLVWESTLRLYNKRYKSLHSLYQGAVDGLRQVKGKGPYP</sequence>
<reference evidence="5 6" key="1">
    <citation type="journal article" date="2014" name="PLoS Genet.">
        <title>Phylogenetically driven sequencing of extremely halophilic archaea reveals strategies for static and dynamic osmo-response.</title>
        <authorList>
            <person name="Becker E.A."/>
            <person name="Seitzer P.M."/>
            <person name="Tritt A."/>
            <person name="Larsen D."/>
            <person name="Krusor M."/>
            <person name="Yao A.I."/>
            <person name="Wu D."/>
            <person name="Madern D."/>
            <person name="Eisen J.A."/>
            <person name="Darling A.E."/>
            <person name="Facciotti M.T."/>
        </authorList>
    </citation>
    <scope>NUCLEOTIDE SEQUENCE [LARGE SCALE GENOMIC DNA]</scope>
    <source>
        <strain evidence="5 6">JCM 10478</strain>
    </source>
</reference>
<dbReference type="Proteomes" id="UP000011632">
    <property type="component" value="Unassembled WGS sequence"/>
</dbReference>
<dbReference type="EMBL" id="AOID01000060">
    <property type="protein sequence ID" value="ELY63476.1"/>
    <property type="molecule type" value="Genomic_DNA"/>
</dbReference>
<dbReference type="InterPro" id="IPR001173">
    <property type="entry name" value="Glyco_trans_2-like"/>
</dbReference>
<keyword evidence="3 5" id="KW-0808">Transferase</keyword>
<dbReference type="Gene3D" id="3.90.550.10">
    <property type="entry name" value="Spore Coat Polysaccharide Biosynthesis Protein SpsA, Chain A"/>
    <property type="match status" value="1"/>
</dbReference>
<dbReference type="PANTHER" id="PTHR43179:SF12">
    <property type="entry name" value="GALACTOFURANOSYLTRANSFERASE GLFT2"/>
    <property type="match status" value="1"/>
</dbReference>
<proteinExistence type="inferred from homology"/>
<protein>
    <submittedName>
        <fullName evidence="5">Putative glycosyltransferase</fullName>
    </submittedName>
</protein>
<dbReference type="CDD" id="cd04186">
    <property type="entry name" value="GT_2_like_c"/>
    <property type="match status" value="1"/>
</dbReference>
<dbReference type="Pfam" id="PF00535">
    <property type="entry name" value="Glycos_transf_2"/>
    <property type="match status" value="1"/>
</dbReference>
<evidence type="ECO:0000259" key="4">
    <source>
        <dbReference type="Pfam" id="PF00535"/>
    </source>
</evidence>
<evidence type="ECO:0000313" key="5">
    <source>
        <dbReference type="EMBL" id="ELY63476.1"/>
    </source>
</evidence>
<organism evidence="5 6">
    <name type="scientific">Natrinema versiforme JCM 10478</name>
    <dbReference type="NCBI Taxonomy" id="1227496"/>
    <lineage>
        <taxon>Archaea</taxon>
        <taxon>Methanobacteriati</taxon>
        <taxon>Methanobacteriota</taxon>
        <taxon>Stenosarchaea group</taxon>
        <taxon>Halobacteria</taxon>
        <taxon>Halobacteriales</taxon>
        <taxon>Natrialbaceae</taxon>
        <taxon>Natrinema</taxon>
    </lineage>
</organism>
<name>L9XPX5_9EURY</name>
<comment type="similarity">
    <text evidence="1">Belongs to the glycosyltransferase 2 family.</text>
</comment>
<evidence type="ECO:0000256" key="1">
    <source>
        <dbReference type="ARBA" id="ARBA00006739"/>
    </source>
</evidence>
<comment type="caution">
    <text evidence="5">The sequence shown here is derived from an EMBL/GenBank/DDBJ whole genome shotgun (WGS) entry which is preliminary data.</text>
</comment>
<keyword evidence="2" id="KW-0328">Glycosyltransferase</keyword>
<dbReference type="GO" id="GO:0016757">
    <property type="term" value="F:glycosyltransferase activity"/>
    <property type="evidence" value="ECO:0007669"/>
    <property type="project" value="UniProtKB-KW"/>
</dbReference>
<dbReference type="STRING" id="1227496.C489_18731"/>
<dbReference type="SUPFAM" id="SSF53448">
    <property type="entry name" value="Nucleotide-diphospho-sugar transferases"/>
    <property type="match status" value="1"/>
</dbReference>
<evidence type="ECO:0000313" key="6">
    <source>
        <dbReference type="Proteomes" id="UP000011632"/>
    </source>
</evidence>
<accession>L9XPX5</accession>
<dbReference type="InterPro" id="IPR029044">
    <property type="entry name" value="Nucleotide-diphossugar_trans"/>
</dbReference>
<dbReference type="AlphaFoldDB" id="L9XPX5"/>